<comment type="similarity">
    <text evidence="2">Belongs to the membrane fusion protein (MFP) (TC 8.A.1) family.</text>
</comment>
<name>A0AB39VJD2_9GAMM</name>
<dbReference type="GO" id="GO:1990961">
    <property type="term" value="P:xenobiotic detoxification by transmembrane export across the plasma membrane"/>
    <property type="evidence" value="ECO:0007669"/>
    <property type="project" value="InterPro"/>
</dbReference>
<feature type="domain" description="Multidrug resistance protein MdtA-like C-terminal permuted SH3" evidence="7">
    <location>
        <begin position="281"/>
        <end position="338"/>
    </location>
</feature>
<evidence type="ECO:0000259" key="5">
    <source>
        <dbReference type="Pfam" id="PF25917"/>
    </source>
</evidence>
<comment type="subcellular location">
    <subcellularLocation>
        <location evidence="1">Cell membrane</location>
    </subcellularLocation>
</comment>
<dbReference type="InterPro" id="IPR058626">
    <property type="entry name" value="MdtA-like_b-barrel"/>
</dbReference>
<dbReference type="PANTHER" id="PTHR30469">
    <property type="entry name" value="MULTIDRUG RESISTANCE PROTEIN MDTA"/>
    <property type="match status" value="1"/>
</dbReference>
<dbReference type="GO" id="GO:0030313">
    <property type="term" value="C:cell envelope"/>
    <property type="evidence" value="ECO:0007669"/>
    <property type="project" value="UniProtKB-SubCell"/>
</dbReference>
<dbReference type="EMBL" id="CP165628">
    <property type="protein sequence ID" value="XDU70500.1"/>
    <property type="molecule type" value="Genomic_DNA"/>
</dbReference>
<dbReference type="GO" id="GO:1990195">
    <property type="term" value="C:macrolide transmembrane transporter complex"/>
    <property type="evidence" value="ECO:0007669"/>
    <property type="project" value="InterPro"/>
</dbReference>
<dbReference type="SUPFAM" id="SSF111369">
    <property type="entry name" value="HlyD-like secretion proteins"/>
    <property type="match status" value="1"/>
</dbReference>
<dbReference type="InterPro" id="IPR058625">
    <property type="entry name" value="MdtA-like_BSH"/>
</dbReference>
<keyword evidence="4" id="KW-0175">Coiled coil</keyword>
<dbReference type="Gene3D" id="6.20.50.140">
    <property type="match status" value="1"/>
</dbReference>
<dbReference type="PANTHER" id="PTHR30469:SF33">
    <property type="entry name" value="SLR1207 PROTEIN"/>
    <property type="match status" value="1"/>
</dbReference>
<dbReference type="NCBIfam" id="TIGR01730">
    <property type="entry name" value="RND_mfp"/>
    <property type="match status" value="1"/>
</dbReference>
<evidence type="ECO:0000313" key="8">
    <source>
        <dbReference type="EMBL" id="XDU70500.1"/>
    </source>
</evidence>
<dbReference type="Pfam" id="PF25967">
    <property type="entry name" value="RND-MFP_C"/>
    <property type="match status" value="1"/>
</dbReference>
<evidence type="ECO:0000259" key="7">
    <source>
        <dbReference type="Pfam" id="PF25967"/>
    </source>
</evidence>
<dbReference type="GO" id="GO:0019898">
    <property type="term" value="C:extrinsic component of membrane"/>
    <property type="evidence" value="ECO:0007669"/>
    <property type="project" value="InterPro"/>
</dbReference>
<accession>A0AB39VJD2</accession>
<dbReference type="Gene3D" id="2.40.30.170">
    <property type="match status" value="1"/>
</dbReference>
<protein>
    <submittedName>
        <fullName evidence="8">Efflux RND transporter periplasmic adaptor subunit</fullName>
    </submittedName>
</protein>
<feature type="domain" description="Multidrug resistance protein MdtA-like beta-barrel" evidence="6">
    <location>
        <begin position="199"/>
        <end position="276"/>
    </location>
</feature>
<dbReference type="Pfam" id="PF25917">
    <property type="entry name" value="BSH_RND"/>
    <property type="match status" value="1"/>
</dbReference>
<dbReference type="GO" id="GO:1990281">
    <property type="term" value="C:efflux pump complex"/>
    <property type="evidence" value="ECO:0007669"/>
    <property type="project" value="TreeGrafter"/>
</dbReference>
<proteinExistence type="inferred from homology"/>
<keyword evidence="3" id="KW-0813">Transport</keyword>
<reference evidence="8" key="1">
    <citation type="submission" date="2024-07" db="EMBL/GenBank/DDBJ databases">
        <authorList>
            <person name="Biller S.J."/>
        </authorList>
    </citation>
    <scope>NUCLEOTIDE SEQUENCE</scope>
    <source>
        <strain evidence="8">WC2420</strain>
    </source>
</reference>
<dbReference type="Pfam" id="PF25944">
    <property type="entry name" value="Beta-barrel_RND"/>
    <property type="match status" value="1"/>
</dbReference>
<organism evidence="8">
    <name type="scientific">Rouxiella sp. WC2420</name>
    <dbReference type="NCBI Taxonomy" id="3234145"/>
    <lineage>
        <taxon>Bacteria</taxon>
        <taxon>Pseudomonadati</taxon>
        <taxon>Pseudomonadota</taxon>
        <taxon>Gammaproteobacteria</taxon>
        <taxon>Enterobacterales</taxon>
        <taxon>Yersiniaceae</taxon>
        <taxon>Rouxiella</taxon>
    </lineage>
</organism>
<evidence type="ECO:0000256" key="4">
    <source>
        <dbReference type="ARBA" id="ARBA00023054"/>
    </source>
</evidence>
<evidence type="ECO:0000259" key="6">
    <source>
        <dbReference type="Pfam" id="PF25944"/>
    </source>
</evidence>
<dbReference type="Gene3D" id="6.10.140.1990">
    <property type="match status" value="1"/>
</dbReference>
<gene>
    <name evidence="8" type="ORF">AB3G37_12955</name>
</gene>
<sequence>MLISNTQNPPPPPTFIVSRQTLKQTVLASGFLQPIKQVDVGSQASGQLTSLWVSPGDFVTKGQLLGEIDPALSQNALQDAQVALNSLLAQKNANQALVKRSTLALQRQRAMYRQDAAARQDVEAAEADLQVQQAQLTAMNAQIHQQQIRVATAETNLGYTQIIAPVSGTVLSVTTQAGQTVVASYQVPVILEIADLSVMTVHAQIPEADITLIQQGQPVCFTTLGAAHQPFCSKIKKLEPAAEKINNAVFYNALFDVENLEGFLRPEMTAQVSVELHQVKNVLAIPLTALGSAVSADHYQLKAINLDGKTIERIIMTGIDDGTFIEVKQGLRDGEQVLLVNDSAGLL</sequence>
<dbReference type="RefSeq" id="WP_369788025.1">
    <property type="nucleotide sequence ID" value="NZ_CP165628.1"/>
</dbReference>
<dbReference type="InterPro" id="IPR058627">
    <property type="entry name" value="MdtA-like_C"/>
</dbReference>
<dbReference type="Gene3D" id="2.40.50.100">
    <property type="match status" value="1"/>
</dbReference>
<evidence type="ECO:0000256" key="3">
    <source>
        <dbReference type="ARBA" id="ARBA00022448"/>
    </source>
</evidence>
<feature type="domain" description="Multidrug resistance protein MdtA-like barrel-sandwich hybrid" evidence="5">
    <location>
        <begin position="37"/>
        <end position="191"/>
    </location>
</feature>
<dbReference type="GO" id="GO:0015562">
    <property type="term" value="F:efflux transmembrane transporter activity"/>
    <property type="evidence" value="ECO:0007669"/>
    <property type="project" value="TreeGrafter"/>
</dbReference>
<evidence type="ECO:0000256" key="2">
    <source>
        <dbReference type="ARBA" id="ARBA00009477"/>
    </source>
</evidence>
<dbReference type="AlphaFoldDB" id="A0AB39VJD2"/>
<dbReference type="InterPro" id="IPR030190">
    <property type="entry name" value="MacA_alpha-hairpin_sf"/>
</dbReference>
<evidence type="ECO:0000256" key="1">
    <source>
        <dbReference type="ARBA" id="ARBA00004236"/>
    </source>
</evidence>
<dbReference type="InterPro" id="IPR006143">
    <property type="entry name" value="RND_pump_MFP"/>
</dbReference>